<gene>
    <name evidence="4" type="ORF">ABL_07728</name>
</gene>
<dbReference type="OrthoDB" id="6499973at2759"/>
<dbReference type="OMA" id="FWNNAHH"/>
<dbReference type="SUPFAM" id="SSF103473">
    <property type="entry name" value="MFS general substrate transporter"/>
    <property type="match status" value="1"/>
</dbReference>
<keyword evidence="3" id="KW-0472">Membrane</keyword>
<feature type="transmembrane region" description="Helical" evidence="3">
    <location>
        <begin position="217"/>
        <end position="237"/>
    </location>
</feature>
<dbReference type="SMR" id="A0A124BYB7"/>
<feature type="transmembrane region" description="Helical" evidence="3">
    <location>
        <begin position="107"/>
        <end position="128"/>
    </location>
</feature>
<name>A0A124BYB7_ASPNG</name>
<dbReference type="VEuPathDB" id="FungiDB:M747DRAFT_240549"/>
<protein>
    <submittedName>
        <fullName evidence="4">MFS transporter</fullName>
    </submittedName>
</protein>
<organism evidence="4 5">
    <name type="scientific">Aspergillus niger</name>
    <dbReference type="NCBI Taxonomy" id="5061"/>
    <lineage>
        <taxon>Eukaryota</taxon>
        <taxon>Fungi</taxon>
        <taxon>Dikarya</taxon>
        <taxon>Ascomycota</taxon>
        <taxon>Pezizomycotina</taxon>
        <taxon>Eurotiomycetes</taxon>
        <taxon>Eurotiomycetidae</taxon>
        <taxon>Eurotiales</taxon>
        <taxon>Aspergillaceae</taxon>
        <taxon>Aspergillus</taxon>
        <taxon>Aspergillus subgen. Circumdati</taxon>
    </lineage>
</organism>
<comment type="subcellular location">
    <subcellularLocation>
        <location evidence="1">Membrane</location>
        <topology evidence="1">Multi-pass membrane protein</topology>
    </subcellularLocation>
</comment>
<reference evidence="5" key="1">
    <citation type="journal article" date="2016" name="Genome Announc.">
        <title>Draft genome sequence of Aspergillus niger strain An76.</title>
        <authorList>
            <person name="Gong W."/>
            <person name="Cheng Z."/>
            <person name="Zhang H."/>
            <person name="Liu L."/>
            <person name="Gao P."/>
            <person name="Wang L."/>
        </authorList>
    </citation>
    <scope>NUCLEOTIDE SEQUENCE [LARGE SCALE GENOMIC DNA]</scope>
    <source>
        <strain evidence="5">An76</strain>
    </source>
</reference>
<keyword evidence="3" id="KW-0812">Transmembrane</keyword>
<dbReference type="Pfam" id="PF07690">
    <property type="entry name" value="MFS_1"/>
    <property type="match status" value="1"/>
</dbReference>
<dbReference type="VEuPathDB" id="FungiDB:An08g09570"/>
<dbReference type="InterPro" id="IPR011701">
    <property type="entry name" value="MFS"/>
</dbReference>
<dbReference type="PANTHER" id="PTHR11360:SF315">
    <property type="entry name" value="TRANSPORTER MCH2-RELATED"/>
    <property type="match status" value="1"/>
</dbReference>
<proteinExistence type="inferred from homology"/>
<sequence length="458" mass="50278">MNSSEVDSRYAWVIVAAVFWNNAHHWGILSSYGVFLAYFTSQSTFPGSRTLDYAFIGGLSASQALFISPLVTVLHRRIGLKATMALGVLLETAAFLGASWSNQIWQLYLSQGVCFGWGLGMQYLSTTYLIPQWFNRHRSLAAGIATGGSGTGGLIYSLSTHALLARFGLGWSYRILAICQLVVNAICLLVIRDRKAVAAPNRSFYINFRLCIRYEMWLYLGWSFFSVMGFMVIWFSLATYGRSVGLTSSQGSIVTAVMNVGQMVGRPAVGFMSDAVGRINIATFATLSSGLLCLFLWTFARTYAALICFALFAGVFFGTFWTVVGPLGAEVVALEDLQSGLTIMWLVCSVPATCERLFPLCPTSFSTKMSKDNEILIRSSITVGEAIGLELRTSGRHEFLHTQLFTGFMYIGAALCLVMLRGWKIGQVRKGQQQQEGITTACPSNSKYLDFVAATPKV</sequence>
<evidence type="ECO:0000313" key="4">
    <source>
        <dbReference type="EMBL" id="GAQ45067.1"/>
    </source>
</evidence>
<dbReference type="GO" id="GO:0016020">
    <property type="term" value="C:membrane"/>
    <property type="evidence" value="ECO:0007669"/>
    <property type="project" value="UniProtKB-SubCell"/>
</dbReference>
<keyword evidence="3" id="KW-1133">Transmembrane helix</keyword>
<feature type="transmembrane region" description="Helical" evidence="3">
    <location>
        <begin position="140"/>
        <end position="159"/>
    </location>
</feature>
<feature type="transmembrane region" description="Helical" evidence="3">
    <location>
        <begin position="279"/>
        <end position="297"/>
    </location>
</feature>
<feature type="transmembrane region" description="Helical" evidence="3">
    <location>
        <begin position="399"/>
        <end position="420"/>
    </location>
</feature>
<feature type="transmembrane region" description="Helical" evidence="3">
    <location>
        <begin position="12"/>
        <end position="41"/>
    </location>
</feature>
<dbReference type="Proteomes" id="UP000068243">
    <property type="component" value="Unassembled WGS sequence"/>
</dbReference>
<dbReference type="VEuPathDB" id="FungiDB:ATCC64974_99060"/>
<dbReference type="AlphaFoldDB" id="A0A124BYB7"/>
<dbReference type="GO" id="GO:0022857">
    <property type="term" value="F:transmembrane transporter activity"/>
    <property type="evidence" value="ECO:0007669"/>
    <property type="project" value="InterPro"/>
</dbReference>
<dbReference type="InterPro" id="IPR050327">
    <property type="entry name" value="Proton-linked_MCT"/>
</dbReference>
<dbReference type="VEuPathDB" id="FungiDB:ASPNIDRAFT2_1180223"/>
<evidence type="ECO:0000256" key="2">
    <source>
        <dbReference type="ARBA" id="ARBA00006727"/>
    </source>
</evidence>
<evidence type="ECO:0000256" key="1">
    <source>
        <dbReference type="ARBA" id="ARBA00004141"/>
    </source>
</evidence>
<dbReference type="PANTHER" id="PTHR11360">
    <property type="entry name" value="MONOCARBOXYLATE TRANSPORTER"/>
    <property type="match status" value="1"/>
</dbReference>
<accession>A0A124BYB7</accession>
<evidence type="ECO:0000313" key="5">
    <source>
        <dbReference type="Proteomes" id="UP000068243"/>
    </source>
</evidence>
<dbReference type="Gene3D" id="1.20.1250.20">
    <property type="entry name" value="MFS general substrate transporter like domains"/>
    <property type="match status" value="2"/>
</dbReference>
<comment type="similarity">
    <text evidence="2">Belongs to the major facilitator superfamily. Monocarboxylate porter (TC 2.A.1.13) family.</text>
</comment>
<comment type="caution">
    <text evidence="4">The sequence shown here is derived from an EMBL/GenBank/DDBJ whole genome shotgun (WGS) entry which is preliminary data.</text>
</comment>
<feature type="transmembrane region" description="Helical" evidence="3">
    <location>
        <begin position="304"/>
        <end position="324"/>
    </location>
</feature>
<dbReference type="InterPro" id="IPR036259">
    <property type="entry name" value="MFS_trans_sf"/>
</dbReference>
<evidence type="ECO:0000256" key="3">
    <source>
        <dbReference type="SAM" id="Phobius"/>
    </source>
</evidence>
<feature type="transmembrane region" description="Helical" evidence="3">
    <location>
        <begin position="82"/>
        <end position="101"/>
    </location>
</feature>
<feature type="transmembrane region" description="Helical" evidence="3">
    <location>
        <begin position="53"/>
        <end position="75"/>
    </location>
</feature>
<feature type="transmembrane region" description="Helical" evidence="3">
    <location>
        <begin position="171"/>
        <end position="191"/>
    </location>
</feature>
<dbReference type="EMBL" id="BCMY01000015">
    <property type="protein sequence ID" value="GAQ45067.1"/>
    <property type="molecule type" value="Genomic_DNA"/>
</dbReference>